<evidence type="ECO:0000256" key="3">
    <source>
        <dbReference type="ARBA" id="ARBA00008281"/>
    </source>
</evidence>
<comment type="subcellular location">
    <subcellularLocation>
        <location evidence="10">Cell inner membrane</location>
    </subcellularLocation>
    <subcellularLocation>
        <location evidence="2">Cell membrane</location>
        <topology evidence="2">Single-pass membrane protein</topology>
    </subcellularLocation>
</comment>
<evidence type="ECO:0000256" key="7">
    <source>
        <dbReference type="ARBA" id="ARBA00022779"/>
    </source>
</evidence>
<keyword evidence="4" id="KW-1003">Cell membrane</keyword>
<reference evidence="11 12" key="1">
    <citation type="submission" date="2016-10" db="EMBL/GenBank/DDBJ databases">
        <authorList>
            <person name="de Groot N.N."/>
        </authorList>
    </citation>
    <scope>NUCLEOTIDE SEQUENCE [LARGE SCALE GENOMIC DNA]</scope>
    <source>
        <strain evidence="11 12">DSM 25584</strain>
    </source>
</reference>
<dbReference type="PANTHER" id="PTHR35091:SF2">
    <property type="entry name" value="FLAGELLAR PROTEIN FLIL"/>
    <property type="match status" value="1"/>
</dbReference>
<evidence type="ECO:0000313" key="12">
    <source>
        <dbReference type="Proteomes" id="UP000199415"/>
    </source>
</evidence>
<keyword evidence="9 10" id="KW-0472">Membrane</keyword>
<keyword evidence="10" id="KW-0997">Cell inner membrane</keyword>
<dbReference type="STRING" id="1082479.SAMN05216241_103245"/>
<proteinExistence type="inferred from homology"/>
<dbReference type="GO" id="GO:0009425">
    <property type="term" value="C:bacterial-type flagellum basal body"/>
    <property type="evidence" value="ECO:0007669"/>
    <property type="project" value="InterPro"/>
</dbReference>
<dbReference type="OrthoDB" id="7304620at2"/>
<dbReference type="Proteomes" id="UP000199415">
    <property type="component" value="Unassembled WGS sequence"/>
</dbReference>
<dbReference type="GO" id="GO:0071978">
    <property type="term" value="P:bacterial-type flagellum-dependent swarming motility"/>
    <property type="evidence" value="ECO:0007669"/>
    <property type="project" value="TreeGrafter"/>
</dbReference>
<dbReference type="RefSeq" id="WP_090019359.1">
    <property type="nucleotide sequence ID" value="NZ_FNCE01000003.1"/>
</dbReference>
<evidence type="ECO:0000256" key="1">
    <source>
        <dbReference type="ARBA" id="ARBA00002254"/>
    </source>
</evidence>
<evidence type="ECO:0000256" key="8">
    <source>
        <dbReference type="ARBA" id="ARBA00022989"/>
    </source>
</evidence>
<evidence type="ECO:0000256" key="6">
    <source>
        <dbReference type="ARBA" id="ARBA00022692"/>
    </source>
</evidence>
<accession>A0A1G7Q5Z3</accession>
<comment type="function">
    <text evidence="1 10">Controls the rotational direction of flagella during chemotaxis.</text>
</comment>
<organism evidence="11 12">
    <name type="scientific">Limimonas halophila</name>
    <dbReference type="NCBI Taxonomy" id="1082479"/>
    <lineage>
        <taxon>Bacteria</taxon>
        <taxon>Pseudomonadati</taxon>
        <taxon>Pseudomonadota</taxon>
        <taxon>Alphaproteobacteria</taxon>
        <taxon>Rhodospirillales</taxon>
        <taxon>Rhodovibrionaceae</taxon>
        <taxon>Limimonas</taxon>
    </lineage>
</organism>
<dbReference type="InterPro" id="IPR005503">
    <property type="entry name" value="FliL"/>
</dbReference>
<evidence type="ECO:0000313" key="11">
    <source>
        <dbReference type="EMBL" id="SDF93875.1"/>
    </source>
</evidence>
<keyword evidence="12" id="KW-1185">Reference proteome</keyword>
<dbReference type="GO" id="GO:0006935">
    <property type="term" value="P:chemotaxis"/>
    <property type="evidence" value="ECO:0007669"/>
    <property type="project" value="UniProtKB-KW"/>
</dbReference>
<gene>
    <name evidence="11" type="ORF">SAMN05216241_103245</name>
</gene>
<keyword evidence="11" id="KW-0969">Cilium</keyword>
<dbReference type="GO" id="GO:0005886">
    <property type="term" value="C:plasma membrane"/>
    <property type="evidence" value="ECO:0007669"/>
    <property type="project" value="UniProtKB-SubCell"/>
</dbReference>
<comment type="similarity">
    <text evidence="3 10">Belongs to the FliL family.</text>
</comment>
<dbReference type="AlphaFoldDB" id="A0A1G7Q5Z3"/>
<dbReference type="PANTHER" id="PTHR35091">
    <property type="entry name" value="FLAGELLAR PROTEIN FLIL"/>
    <property type="match status" value="1"/>
</dbReference>
<evidence type="ECO:0000256" key="5">
    <source>
        <dbReference type="ARBA" id="ARBA00022500"/>
    </source>
</evidence>
<feature type="transmembrane region" description="Helical" evidence="10">
    <location>
        <begin position="29"/>
        <end position="49"/>
    </location>
</feature>
<evidence type="ECO:0000256" key="10">
    <source>
        <dbReference type="RuleBase" id="RU364125"/>
    </source>
</evidence>
<evidence type="ECO:0000256" key="2">
    <source>
        <dbReference type="ARBA" id="ARBA00004162"/>
    </source>
</evidence>
<dbReference type="Pfam" id="PF03748">
    <property type="entry name" value="FliL"/>
    <property type="match status" value="1"/>
</dbReference>
<evidence type="ECO:0000256" key="4">
    <source>
        <dbReference type="ARBA" id="ARBA00022475"/>
    </source>
</evidence>
<evidence type="ECO:0000256" key="9">
    <source>
        <dbReference type="ARBA" id="ARBA00023136"/>
    </source>
</evidence>
<protein>
    <recommendedName>
        <fullName evidence="10">Flagellar protein FliL</fullName>
    </recommendedName>
</protein>
<dbReference type="EMBL" id="FNCE01000003">
    <property type="protein sequence ID" value="SDF93875.1"/>
    <property type="molecule type" value="Genomic_DNA"/>
</dbReference>
<keyword evidence="5 10" id="KW-0145">Chemotaxis</keyword>
<sequence length="175" mass="19200">MSDEPLDDTGEDVELEATPRQSGMSGKKIVLFFVVPLLLVLGLIAGIFLTGLPSALMGGGSESQSAEKQASSSSQSVFYNMPTMLVNLNSDGQQQSFLKLKVTLELASEKGKSRVKKVTPRVVDNIQVYLRQLRMEDLQGSAGMQRLREELLRRVRAAADGAEVRNVLFKQMLVQ</sequence>
<keyword evidence="7 10" id="KW-0283">Flagellar rotation</keyword>
<name>A0A1G7Q5Z3_9PROT</name>
<keyword evidence="11" id="KW-0282">Flagellum</keyword>
<keyword evidence="8 10" id="KW-1133">Transmembrane helix</keyword>
<keyword evidence="6 10" id="KW-0812">Transmembrane</keyword>
<keyword evidence="11" id="KW-0966">Cell projection</keyword>